<dbReference type="PROSITE" id="PS51194">
    <property type="entry name" value="HELICASE_CTER"/>
    <property type="match status" value="1"/>
</dbReference>
<dbReference type="PROSITE" id="PS51192">
    <property type="entry name" value="HELICASE_ATP_BIND_1"/>
    <property type="match status" value="1"/>
</dbReference>
<dbReference type="Pfam" id="PF04851">
    <property type="entry name" value="ResIII"/>
    <property type="match status" value="1"/>
</dbReference>
<keyword evidence="6" id="KW-0378">Hydrolase</keyword>
<dbReference type="SMART" id="SM00487">
    <property type="entry name" value="DEXDc"/>
    <property type="match status" value="1"/>
</dbReference>
<sequence length="477" mass="54195">MENKLLPLDIEDYAKKFSGKILLRQEIPLNDEQFQQLLTLQNFTPTPSIIKKFPYYQCQRCGSRKRSLLPSFPCATCGKEHLYCRNCISMGRILECEPLYVWSGPSPAWEKHTSPCTWEGELTPAQQKAADWIEAVIGNNEKELLVWAVCGAGKTEMLFPGIAKGLEQGKRICIATPRADVVRELKPRIQKAFQHVTVQALYGGSKDKEADAQLLLATTHQLLRFKQAFDVMIIDEVDAFPYNKDPSLPFAAERAKTDASSTIYLTATPRKEHQLRMDRKQLPHVFVPLRYHGHPLPVPQMKMTFSLRKDLRNHEPPSAFLSWLQKRENPKRQLLIFVPTIAMAENLYENIAKLLLQEKVIQTNKEITFVHAEDPDRAKKVQRFRDREITVIITTTILERGVTFPSVDVAVIDAGHDVFDEAALVQIAGRAGRSADDPTGEVIFFHDGKTEAMVQAIRAIQKMNKRGGELHGMPMVW</sequence>
<keyword evidence="6" id="KW-0347">Helicase</keyword>
<dbReference type="SUPFAM" id="SSF52540">
    <property type="entry name" value="P-loop containing nucleoside triphosphate hydrolases"/>
    <property type="match status" value="1"/>
</dbReference>
<dbReference type="GO" id="GO:0006310">
    <property type="term" value="P:DNA recombination"/>
    <property type="evidence" value="ECO:0007669"/>
    <property type="project" value="TreeGrafter"/>
</dbReference>
<gene>
    <name evidence="6" type="primary">comFA</name>
    <name evidence="6" type="ORF">GCM10010978_15190</name>
</gene>
<evidence type="ECO:0000259" key="5">
    <source>
        <dbReference type="PROSITE" id="PS51194"/>
    </source>
</evidence>
<proteinExistence type="predicted"/>
<evidence type="ECO:0000313" key="6">
    <source>
        <dbReference type="EMBL" id="GGH75382.1"/>
    </source>
</evidence>
<evidence type="ECO:0000256" key="2">
    <source>
        <dbReference type="ARBA" id="ARBA00022840"/>
    </source>
</evidence>
<dbReference type="SMART" id="SM00490">
    <property type="entry name" value="HELICc"/>
    <property type="match status" value="1"/>
</dbReference>
<evidence type="ECO:0000256" key="1">
    <source>
        <dbReference type="ARBA" id="ARBA00022741"/>
    </source>
</evidence>
<dbReference type="InterPro" id="IPR014001">
    <property type="entry name" value="Helicase_ATP-bd"/>
</dbReference>
<keyword evidence="7" id="KW-1185">Reference proteome</keyword>
<dbReference type="AlphaFoldDB" id="A0A8J3EJU4"/>
<keyword evidence="1" id="KW-0547">Nucleotide-binding</keyword>
<evidence type="ECO:0000259" key="4">
    <source>
        <dbReference type="PROSITE" id="PS51192"/>
    </source>
</evidence>
<dbReference type="Pfam" id="PF00271">
    <property type="entry name" value="Helicase_C"/>
    <property type="match status" value="1"/>
</dbReference>
<accession>A0A8J3EJU4</accession>
<name>A0A8J3EJU4_9BACI</name>
<organism evidence="6 7">
    <name type="scientific">Compostibacillus humi</name>
    <dbReference type="NCBI Taxonomy" id="1245525"/>
    <lineage>
        <taxon>Bacteria</taxon>
        <taxon>Bacillati</taxon>
        <taxon>Bacillota</taxon>
        <taxon>Bacilli</taxon>
        <taxon>Bacillales</taxon>
        <taxon>Bacillaceae</taxon>
        <taxon>Compostibacillus</taxon>
    </lineage>
</organism>
<dbReference type="PANTHER" id="PTHR30580">
    <property type="entry name" value="PRIMOSOMAL PROTEIN N"/>
    <property type="match status" value="1"/>
</dbReference>
<feature type="domain" description="Helicase C-terminal" evidence="5">
    <location>
        <begin position="316"/>
        <end position="477"/>
    </location>
</feature>
<dbReference type="Proteomes" id="UP000602050">
    <property type="component" value="Unassembled WGS sequence"/>
</dbReference>
<dbReference type="FunFam" id="3.40.50.300:FF:001736">
    <property type="entry name" value="COMF operon protein 1"/>
    <property type="match status" value="1"/>
</dbReference>
<protein>
    <submittedName>
        <fullName evidence="6">DNA/RNA helicase</fullName>
    </submittedName>
</protein>
<dbReference type="InterPro" id="IPR027417">
    <property type="entry name" value="P-loop_NTPase"/>
</dbReference>
<evidence type="ECO:0000313" key="7">
    <source>
        <dbReference type="Proteomes" id="UP000602050"/>
    </source>
</evidence>
<dbReference type="GO" id="GO:0043138">
    <property type="term" value="F:3'-5' DNA helicase activity"/>
    <property type="evidence" value="ECO:0007669"/>
    <property type="project" value="TreeGrafter"/>
</dbReference>
<dbReference type="Gene3D" id="3.40.50.300">
    <property type="entry name" value="P-loop containing nucleotide triphosphate hydrolases"/>
    <property type="match status" value="2"/>
</dbReference>
<dbReference type="CDD" id="cd17925">
    <property type="entry name" value="DEXDc_ComFA"/>
    <property type="match status" value="1"/>
</dbReference>
<dbReference type="GO" id="GO:0006302">
    <property type="term" value="P:double-strand break repair"/>
    <property type="evidence" value="ECO:0007669"/>
    <property type="project" value="TreeGrafter"/>
</dbReference>
<dbReference type="GO" id="GO:0005524">
    <property type="term" value="F:ATP binding"/>
    <property type="evidence" value="ECO:0007669"/>
    <property type="project" value="UniProtKB-KW"/>
</dbReference>
<dbReference type="RefSeq" id="WP_229733588.1">
    <property type="nucleotide sequence ID" value="NZ_BMEV01000023.1"/>
</dbReference>
<dbReference type="GO" id="GO:0003677">
    <property type="term" value="F:DNA binding"/>
    <property type="evidence" value="ECO:0007669"/>
    <property type="project" value="UniProtKB-KW"/>
</dbReference>
<feature type="domain" description="Helicase ATP-binding" evidence="4">
    <location>
        <begin position="135"/>
        <end position="287"/>
    </location>
</feature>
<dbReference type="InterPro" id="IPR001650">
    <property type="entry name" value="Helicase_C-like"/>
</dbReference>
<reference evidence="6" key="1">
    <citation type="journal article" date="2014" name="Int. J. Syst. Evol. Microbiol.">
        <title>Complete genome sequence of Corynebacterium casei LMG S-19264T (=DSM 44701T), isolated from a smear-ripened cheese.</title>
        <authorList>
            <consortium name="US DOE Joint Genome Institute (JGI-PGF)"/>
            <person name="Walter F."/>
            <person name="Albersmeier A."/>
            <person name="Kalinowski J."/>
            <person name="Ruckert C."/>
        </authorList>
    </citation>
    <scope>NUCLEOTIDE SEQUENCE</scope>
    <source>
        <strain evidence="6">CGMCC 1.12360</strain>
    </source>
</reference>
<dbReference type="PANTHER" id="PTHR30580:SF1">
    <property type="entry name" value="COMF OPERON PROTEIN 1"/>
    <property type="match status" value="1"/>
</dbReference>
<dbReference type="GO" id="GO:0006270">
    <property type="term" value="P:DNA replication initiation"/>
    <property type="evidence" value="ECO:0007669"/>
    <property type="project" value="TreeGrafter"/>
</dbReference>
<dbReference type="EMBL" id="BMEV01000023">
    <property type="protein sequence ID" value="GGH75382.1"/>
    <property type="molecule type" value="Genomic_DNA"/>
</dbReference>
<keyword evidence="3" id="KW-0238">DNA-binding</keyword>
<keyword evidence="2" id="KW-0067">ATP-binding</keyword>
<evidence type="ECO:0000256" key="3">
    <source>
        <dbReference type="ARBA" id="ARBA00023125"/>
    </source>
</evidence>
<dbReference type="GO" id="GO:0016787">
    <property type="term" value="F:hydrolase activity"/>
    <property type="evidence" value="ECO:0007669"/>
    <property type="project" value="InterPro"/>
</dbReference>
<comment type="caution">
    <text evidence="6">The sequence shown here is derived from an EMBL/GenBank/DDBJ whole genome shotgun (WGS) entry which is preliminary data.</text>
</comment>
<reference evidence="6" key="2">
    <citation type="submission" date="2020-09" db="EMBL/GenBank/DDBJ databases">
        <authorList>
            <person name="Sun Q."/>
            <person name="Zhou Y."/>
        </authorList>
    </citation>
    <scope>NUCLEOTIDE SEQUENCE</scope>
    <source>
        <strain evidence="6">CGMCC 1.12360</strain>
    </source>
</reference>
<dbReference type="InterPro" id="IPR006935">
    <property type="entry name" value="Helicase/UvrB_N"/>
</dbReference>